<keyword evidence="2" id="KW-1185">Reference proteome</keyword>
<dbReference type="AlphaFoldDB" id="A0A1Q9LJC7"/>
<reference evidence="1 2" key="1">
    <citation type="submission" date="2016-10" db="EMBL/GenBank/DDBJ databases">
        <title>The Draft Genome Sequence of Actinokineospora bangkokensis 44EHWT reveals the biosynthetic pathway of antifungal compounds Thailandins with unusual extender unit butylmalonyl-CoA.</title>
        <authorList>
            <person name="Greule A."/>
            <person name="Intra B."/>
            <person name="Flemming S."/>
            <person name="Rommel M.G."/>
            <person name="Panbangred W."/>
            <person name="Bechthold A."/>
        </authorList>
    </citation>
    <scope>NUCLEOTIDE SEQUENCE [LARGE SCALE GENOMIC DNA]</scope>
    <source>
        <strain evidence="1 2">44EHW</strain>
    </source>
</reference>
<name>A0A1Q9LJC7_9PSEU</name>
<dbReference type="OrthoDB" id="9148897at2"/>
<comment type="caution">
    <text evidence="1">The sequence shown here is derived from an EMBL/GenBank/DDBJ whole genome shotgun (WGS) entry which is preliminary data.</text>
</comment>
<accession>A0A1Q9LJC7</accession>
<evidence type="ECO:0000313" key="2">
    <source>
        <dbReference type="Proteomes" id="UP000186040"/>
    </source>
</evidence>
<dbReference type="Proteomes" id="UP000186040">
    <property type="component" value="Unassembled WGS sequence"/>
</dbReference>
<evidence type="ECO:0000313" key="1">
    <source>
        <dbReference type="EMBL" id="OLR92151.1"/>
    </source>
</evidence>
<organism evidence="1 2">
    <name type="scientific">Actinokineospora bangkokensis</name>
    <dbReference type="NCBI Taxonomy" id="1193682"/>
    <lineage>
        <taxon>Bacteria</taxon>
        <taxon>Bacillati</taxon>
        <taxon>Actinomycetota</taxon>
        <taxon>Actinomycetes</taxon>
        <taxon>Pseudonocardiales</taxon>
        <taxon>Pseudonocardiaceae</taxon>
        <taxon>Actinokineospora</taxon>
    </lineage>
</organism>
<gene>
    <name evidence="1" type="ORF">BJP25_22715</name>
</gene>
<sequence length="613" mass="66859">MTATASPDSASAGFSLLELMPQVTCTLLRITGPDRDVALARLHSFLGECLRDCGGANDAVILFEEDGSRDETLTEVLRAHGVEWVLCAARGVFRDPPWAGADSPRQNVENQLLVALAADDLVALVGKVPTDAQLRRWIDKGLAPFRFVDPDVLLSTFDGRGRMVWMRGVQARRVTKPDSKVLGGQDVKQVLNPLDDGSMALSSARLDFQPEDEDARLRDNVIVTPDESRISWRRAASMVDLIGIVAEVFDLLRKALAGSEPGQPFPMLATRERDLTRVRDAYAVLLPASGVLETEPGTDDSLVERVERLLDVVLDVRPRQGAAVEVDVGFGGACCGTLLLTPRPGPGGLALDVGIVAETHPADLREIRSALGDGDLFEVHYESGHVYRNGTVYRESLVTVPFRNFDWRDFGVFDVATEKPKITRGGLQASIGEDGDRSLFAWVVENFRQGWLLCDDGAGEVADFLHLDDKGTLRVIHVKPAHTRSTGRGVAAARYEQVISQALKNLGFVDDDRLIEELTSRKRPPRAWHDGAASTAAEFIDRLATRVRSDETYVLIVQPHLRESVHDAARAAVDAGKVTKDSANLALLDTLLLGAQRTVQTRCTDLRVIGCAG</sequence>
<protein>
    <submittedName>
        <fullName evidence="1">Uncharacterized protein</fullName>
    </submittedName>
</protein>
<proteinExistence type="predicted"/>
<dbReference type="RefSeq" id="WP_075976040.1">
    <property type="nucleotide sequence ID" value="NZ_MKQR01000017.1"/>
</dbReference>
<dbReference type="EMBL" id="MKQR01000017">
    <property type="protein sequence ID" value="OLR92151.1"/>
    <property type="molecule type" value="Genomic_DNA"/>
</dbReference>